<gene>
    <name evidence="1" type="ORF">CDAR_489821</name>
</gene>
<proteinExistence type="predicted"/>
<organism evidence="1 2">
    <name type="scientific">Caerostris darwini</name>
    <dbReference type="NCBI Taxonomy" id="1538125"/>
    <lineage>
        <taxon>Eukaryota</taxon>
        <taxon>Metazoa</taxon>
        <taxon>Ecdysozoa</taxon>
        <taxon>Arthropoda</taxon>
        <taxon>Chelicerata</taxon>
        <taxon>Arachnida</taxon>
        <taxon>Araneae</taxon>
        <taxon>Araneomorphae</taxon>
        <taxon>Entelegynae</taxon>
        <taxon>Araneoidea</taxon>
        <taxon>Araneidae</taxon>
        <taxon>Caerostris</taxon>
    </lineage>
</organism>
<protein>
    <submittedName>
        <fullName evidence="1">Uncharacterized protein</fullName>
    </submittedName>
</protein>
<name>A0AAV4SUP5_9ARAC</name>
<accession>A0AAV4SUP5</accession>
<reference evidence="1 2" key="1">
    <citation type="submission" date="2021-06" db="EMBL/GenBank/DDBJ databases">
        <title>Caerostris darwini draft genome.</title>
        <authorList>
            <person name="Kono N."/>
            <person name="Arakawa K."/>
        </authorList>
    </citation>
    <scope>NUCLEOTIDE SEQUENCE [LARGE SCALE GENOMIC DNA]</scope>
</reference>
<evidence type="ECO:0000313" key="1">
    <source>
        <dbReference type="EMBL" id="GIY36182.1"/>
    </source>
</evidence>
<dbReference type="AlphaFoldDB" id="A0AAV4SUP5"/>
<dbReference type="EMBL" id="BPLQ01008256">
    <property type="protein sequence ID" value="GIY36182.1"/>
    <property type="molecule type" value="Genomic_DNA"/>
</dbReference>
<comment type="caution">
    <text evidence="1">The sequence shown here is derived from an EMBL/GenBank/DDBJ whole genome shotgun (WGS) entry which is preliminary data.</text>
</comment>
<sequence>MPKSKSSLFTDVDSHFVWRRIKDRMQPTPVAPPPNRVVLPSMEFLQRKCPGTFPGVDKKGFLLFFLHYFFTGESKIDGRPRMFSFRQPNLLLESHWPFSPVPPNP</sequence>
<evidence type="ECO:0000313" key="2">
    <source>
        <dbReference type="Proteomes" id="UP001054837"/>
    </source>
</evidence>
<keyword evidence="2" id="KW-1185">Reference proteome</keyword>
<dbReference type="Proteomes" id="UP001054837">
    <property type="component" value="Unassembled WGS sequence"/>
</dbReference>